<name>A0AAF1KE10_9HYPH</name>
<dbReference type="Proteomes" id="UP000249499">
    <property type="component" value="Chromosome"/>
</dbReference>
<evidence type="ECO:0000313" key="1">
    <source>
        <dbReference type="EMBL" id="WFR94383.1"/>
    </source>
</evidence>
<dbReference type="AlphaFoldDB" id="A0AAF1KE10"/>
<dbReference type="KEGG" id="rtu:PR017_11105"/>
<dbReference type="RefSeq" id="WP_111222513.1">
    <property type="nucleotide sequence ID" value="NZ_CP117255.1"/>
</dbReference>
<evidence type="ECO:0000313" key="2">
    <source>
        <dbReference type="Proteomes" id="UP000249499"/>
    </source>
</evidence>
<organism evidence="1 2">
    <name type="scientific">Rhizobium tumorigenes</name>
    <dbReference type="NCBI Taxonomy" id="2041385"/>
    <lineage>
        <taxon>Bacteria</taxon>
        <taxon>Pseudomonadati</taxon>
        <taxon>Pseudomonadota</taxon>
        <taxon>Alphaproteobacteria</taxon>
        <taxon>Hyphomicrobiales</taxon>
        <taxon>Rhizobiaceae</taxon>
        <taxon>Rhizobium/Agrobacterium group</taxon>
        <taxon>Rhizobium</taxon>
    </lineage>
</organism>
<dbReference type="Pfam" id="PF10983">
    <property type="entry name" value="DUF2793"/>
    <property type="match status" value="1"/>
</dbReference>
<reference evidence="2" key="2">
    <citation type="journal article" date="2023" name="MicrobiologyOpen">
        <title>Genomics of the tumorigenes clade of the family Rhizobiaceae and description of Rhizobium rhododendri sp. nov.</title>
        <authorList>
            <person name="Kuzmanovic N."/>
            <person name="diCenzo G.C."/>
            <person name="Bunk B."/>
            <person name="Sproeer C."/>
            <person name="Fruehling A."/>
            <person name="Neumann-Schaal M."/>
            <person name="Overmann J."/>
            <person name="Smalla K."/>
        </authorList>
    </citation>
    <scope>NUCLEOTIDE SEQUENCE [LARGE SCALE GENOMIC DNA]</scope>
    <source>
        <strain evidence="2">1078</strain>
    </source>
</reference>
<gene>
    <name evidence="1" type="ORF">PR017_11105</name>
</gene>
<sequence length="346" mass="35710">MSDQTANLSLPYILPSQAQKHVTHNETLQRLDAIVQLAITATRSSPPPDPISEGDCYLVASEATGIWSGKSAQLAFRQDGAWIFLQPRTGWRAWFKVDNRLRVLEDSIWSEMSLPSEGTMSALGINASADATNRLTVSAAATLFNNAGNGHQIKVNKNSSGDTASLLFQTGWSGRAEMGLAGNDSFSIKVSPDGGTWQTGLSVSPQGIVDMPQQPAARASLAVGALTPSSGSQTGFTQLSAARGGFALGASLGGSLGNRLVVPAAGLYLLSLSASILTSGEHSVSLVANGTTTLATASAAASSNPFRHSGVGLAGLNAGDLLTLLHSGTAQYDFGAGKTEIAIVRL</sequence>
<reference evidence="1 2" key="1">
    <citation type="journal article" date="2018" name="Sci. Rep.">
        <title>Rhizobium tumorigenes sp. nov., a novel plant tumorigenic bacterium isolated from cane gall tumors on thornless blackberry.</title>
        <authorList>
            <person name="Kuzmanovi N."/>
            <person name="Smalla K."/>
            <person name="Gronow S."/>
            <person name="PuBawska J."/>
        </authorList>
    </citation>
    <scope>NUCLEOTIDE SEQUENCE [LARGE SCALE GENOMIC DNA]</scope>
    <source>
        <strain evidence="1 2">1078</strain>
    </source>
</reference>
<dbReference type="InterPro" id="IPR021251">
    <property type="entry name" value="DUF2793"/>
</dbReference>
<proteinExistence type="predicted"/>
<dbReference type="EMBL" id="CP117255">
    <property type="protein sequence ID" value="WFR94383.1"/>
    <property type="molecule type" value="Genomic_DNA"/>
</dbReference>
<protein>
    <submittedName>
        <fullName evidence="1">DUF2793 domain-containing protein</fullName>
    </submittedName>
</protein>
<accession>A0AAF1KE10</accession>
<keyword evidence="2" id="KW-1185">Reference proteome</keyword>